<dbReference type="RefSeq" id="WP_166451985.1">
    <property type="nucleotide sequence ID" value="NZ_JAAOMA010000013.1"/>
</dbReference>
<accession>A0ABX0L1Z1</accession>
<reference evidence="1 2" key="1">
    <citation type="submission" date="2020-03" db="EMBL/GenBank/DDBJ databases">
        <title>Draft genome sequence of environmentally isolated cultures.</title>
        <authorList>
            <person name="Wilson H.S."/>
            <person name="De Leon M.E."/>
        </authorList>
    </citation>
    <scope>NUCLEOTIDE SEQUENCE [LARGE SCALE GENOMIC DNA]</scope>
    <source>
        <strain evidence="1 2">HSC-31F16</strain>
    </source>
</reference>
<dbReference type="Gene3D" id="3.30.1330.70">
    <property type="entry name" value="Holliday junction resolvase RusA"/>
    <property type="match status" value="1"/>
</dbReference>
<gene>
    <name evidence="1" type="ORF">HA052_11065</name>
</gene>
<evidence type="ECO:0000313" key="1">
    <source>
        <dbReference type="EMBL" id="NHR05740.1"/>
    </source>
</evidence>
<dbReference type="InterPro" id="IPR036614">
    <property type="entry name" value="RusA-like_sf"/>
</dbReference>
<dbReference type="Proteomes" id="UP001515641">
    <property type="component" value="Unassembled WGS sequence"/>
</dbReference>
<sequence>MTPIRFTVPGAPVGKGRPKVSTRGGKFARMYTPEKTASYEGMVALAAQQAMAGRAPLTGPADVRMLITLPIPASWSKKKQAAALAGQVLPTKKPDADNVVKALFDGMNGIVWADDVQACDIVVRKRYGETPGVVVQVQEIQGALFAA</sequence>
<dbReference type="EMBL" id="JAAOMA010000013">
    <property type="protein sequence ID" value="NHR05740.1"/>
    <property type="molecule type" value="Genomic_DNA"/>
</dbReference>
<comment type="caution">
    <text evidence="1">The sequence shown here is derived from an EMBL/GenBank/DDBJ whole genome shotgun (WGS) entry which is preliminary data.</text>
</comment>
<protein>
    <submittedName>
        <fullName evidence="1">RusA family crossover junction endodeoxyribonuclease</fullName>
    </submittedName>
</protein>
<dbReference type="SUPFAM" id="SSF103084">
    <property type="entry name" value="Holliday junction resolvase RusA"/>
    <property type="match status" value="1"/>
</dbReference>
<dbReference type="Pfam" id="PF05866">
    <property type="entry name" value="RusA"/>
    <property type="match status" value="1"/>
</dbReference>
<dbReference type="InterPro" id="IPR008822">
    <property type="entry name" value="Endonuclease_RusA-like"/>
</dbReference>
<evidence type="ECO:0000313" key="2">
    <source>
        <dbReference type="Proteomes" id="UP001515641"/>
    </source>
</evidence>
<name>A0ABX0L1Z1_9NEIS</name>
<proteinExistence type="predicted"/>
<keyword evidence="2" id="KW-1185">Reference proteome</keyword>
<organism evidence="1 2">
    <name type="scientific">Chromobacterium fluminis</name>
    <dbReference type="NCBI Taxonomy" id="3044269"/>
    <lineage>
        <taxon>Bacteria</taxon>
        <taxon>Pseudomonadati</taxon>
        <taxon>Pseudomonadota</taxon>
        <taxon>Betaproteobacteria</taxon>
        <taxon>Neisseriales</taxon>
        <taxon>Chromobacteriaceae</taxon>
        <taxon>Chromobacterium</taxon>
    </lineage>
</organism>